<sequence length="145" mass="15147">MGNLVLLDAPSNLGLRPPAEDAVPGCYKTPGVLRDLGVLHRLGASDGGVVTPGRYVGTWRPGDGVRNSAAIAAYTRALASRPAAIRASGGFPVVLGGDCSISLGAMPALRREGRFASRTWTVTTTSTTWASPTTSGPWRARTWRS</sequence>
<protein>
    <submittedName>
        <fullName evidence="1">Uncharacterized protein</fullName>
    </submittedName>
</protein>
<proteinExistence type="predicted"/>
<name>A0A9Y2JY22_9PSEU</name>
<evidence type="ECO:0000313" key="2">
    <source>
        <dbReference type="Proteomes" id="UP001239397"/>
    </source>
</evidence>
<keyword evidence="2" id="KW-1185">Reference proteome</keyword>
<gene>
    <name evidence="1" type="ORF">QRX60_24035</name>
</gene>
<dbReference type="Gene3D" id="3.40.800.10">
    <property type="entry name" value="Ureohydrolase domain"/>
    <property type="match status" value="1"/>
</dbReference>
<evidence type="ECO:0000313" key="1">
    <source>
        <dbReference type="EMBL" id="WIY06770.1"/>
    </source>
</evidence>
<dbReference type="RefSeq" id="WP_286003027.1">
    <property type="nucleotide sequence ID" value="NZ_CP127295.1"/>
</dbReference>
<reference evidence="1 2" key="1">
    <citation type="submission" date="2023-06" db="EMBL/GenBank/DDBJ databases">
        <authorList>
            <person name="Oyuntsetseg B."/>
            <person name="Kim S.B."/>
        </authorList>
    </citation>
    <scope>NUCLEOTIDE SEQUENCE [LARGE SCALE GENOMIC DNA]</scope>
    <source>
        <strain evidence="1 2">4-36</strain>
    </source>
</reference>
<organism evidence="1 2">
    <name type="scientific">Amycolatopsis mongoliensis</name>
    <dbReference type="NCBI Taxonomy" id="715475"/>
    <lineage>
        <taxon>Bacteria</taxon>
        <taxon>Bacillati</taxon>
        <taxon>Actinomycetota</taxon>
        <taxon>Actinomycetes</taxon>
        <taxon>Pseudonocardiales</taxon>
        <taxon>Pseudonocardiaceae</taxon>
        <taxon>Amycolatopsis</taxon>
    </lineage>
</organism>
<dbReference type="InterPro" id="IPR023696">
    <property type="entry name" value="Ureohydrolase_dom_sf"/>
</dbReference>
<accession>A0A9Y2JY22</accession>
<dbReference type="EMBL" id="CP127295">
    <property type="protein sequence ID" value="WIY06770.1"/>
    <property type="molecule type" value="Genomic_DNA"/>
</dbReference>
<dbReference type="KEGG" id="amog:QRX60_24035"/>
<dbReference type="AlphaFoldDB" id="A0A9Y2JY22"/>
<dbReference type="SUPFAM" id="SSF52768">
    <property type="entry name" value="Arginase/deacetylase"/>
    <property type="match status" value="1"/>
</dbReference>
<dbReference type="Proteomes" id="UP001239397">
    <property type="component" value="Chromosome"/>
</dbReference>